<reference evidence="2" key="2">
    <citation type="journal article" date="2020" name="Nat. Commun.">
        <title>Large-scale genome sequencing of mycorrhizal fungi provides insights into the early evolution of symbiotic traits.</title>
        <authorList>
            <person name="Miyauchi S."/>
            <person name="Kiss E."/>
            <person name="Kuo A."/>
            <person name="Drula E."/>
            <person name="Kohler A."/>
            <person name="Sanchez-Garcia M."/>
            <person name="Morin E."/>
            <person name="Andreopoulos B."/>
            <person name="Barry K.W."/>
            <person name="Bonito G."/>
            <person name="Buee M."/>
            <person name="Carver A."/>
            <person name="Chen C."/>
            <person name="Cichocki N."/>
            <person name="Clum A."/>
            <person name="Culley D."/>
            <person name="Crous P.W."/>
            <person name="Fauchery L."/>
            <person name="Girlanda M."/>
            <person name="Hayes R.D."/>
            <person name="Keri Z."/>
            <person name="LaButti K."/>
            <person name="Lipzen A."/>
            <person name="Lombard V."/>
            <person name="Magnuson J."/>
            <person name="Maillard F."/>
            <person name="Murat C."/>
            <person name="Nolan M."/>
            <person name="Ohm R.A."/>
            <person name="Pangilinan J."/>
            <person name="Pereira M.F."/>
            <person name="Perotto S."/>
            <person name="Peter M."/>
            <person name="Pfister S."/>
            <person name="Riley R."/>
            <person name="Sitrit Y."/>
            <person name="Stielow J.B."/>
            <person name="Szollosi G."/>
            <person name="Zifcakova L."/>
            <person name="Stursova M."/>
            <person name="Spatafora J.W."/>
            <person name="Tedersoo L."/>
            <person name="Vaario L.M."/>
            <person name="Yamada A."/>
            <person name="Yan M."/>
            <person name="Wang P."/>
            <person name="Xu J."/>
            <person name="Bruns T."/>
            <person name="Baldrian P."/>
            <person name="Vilgalys R."/>
            <person name="Dunand C."/>
            <person name="Henrissat B."/>
            <person name="Grigoriev I.V."/>
            <person name="Hibbett D."/>
            <person name="Nagy L.G."/>
            <person name="Martin F.M."/>
        </authorList>
    </citation>
    <scope>NUCLEOTIDE SEQUENCE</scope>
    <source>
        <strain evidence="2">BED1</strain>
    </source>
</reference>
<evidence type="ECO:0000313" key="2">
    <source>
        <dbReference type="EMBL" id="KAF8443223.1"/>
    </source>
</evidence>
<feature type="non-terminal residue" evidence="2">
    <location>
        <position position="110"/>
    </location>
</feature>
<dbReference type="EMBL" id="WHUW01000008">
    <property type="protein sequence ID" value="KAF8443223.1"/>
    <property type="molecule type" value="Genomic_DNA"/>
</dbReference>
<evidence type="ECO:0000313" key="3">
    <source>
        <dbReference type="Proteomes" id="UP001194468"/>
    </source>
</evidence>
<feature type="region of interest" description="Disordered" evidence="1">
    <location>
        <begin position="65"/>
        <end position="90"/>
    </location>
</feature>
<evidence type="ECO:0000256" key="1">
    <source>
        <dbReference type="SAM" id="MobiDB-lite"/>
    </source>
</evidence>
<gene>
    <name evidence="2" type="ORF">L210DRAFT_942457</name>
</gene>
<name>A0AAD4GGQ7_BOLED</name>
<dbReference type="Proteomes" id="UP001194468">
    <property type="component" value="Unassembled WGS sequence"/>
</dbReference>
<sequence>AMAIPVPCFSAPVRDMDVRIGLVEKDQDCCHTQTGLGVASPLQDTTVDDTRRHLRWQWPNPSSCMHFHSPENQAHSQDTPLRSRTHYPPTPDSPILLVHIVVRDPQFDFG</sequence>
<proteinExistence type="predicted"/>
<keyword evidence="3" id="KW-1185">Reference proteome</keyword>
<comment type="caution">
    <text evidence="2">The sequence shown here is derived from an EMBL/GenBank/DDBJ whole genome shotgun (WGS) entry which is preliminary data.</text>
</comment>
<protein>
    <submittedName>
        <fullName evidence="2">Uncharacterized protein</fullName>
    </submittedName>
</protein>
<accession>A0AAD4GGQ7</accession>
<organism evidence="2 3">
    <name type="scientific">Boletus edulis BED1</name>
    <dbReference type="NCBI Taxonomy" id="1328754"/>
    <lineage>
        <taxon>Eukaryota</taxon>
        <taxon>Fungi</taxon>
        <taxon>Dikarya</taxon>
        <taxon>Basidiomycota</taxon>
        <taxon>Agaricomycotina</taxon>
        <taxon>Agaricomycetes</taxon>
        <taxon>Agaricomycetidae</taxon>
        <taxon>Boletales</taxon>
        <taxon>Boletineae</taxon>
        <taxon>Boletaceae</taxon>
        <taxon>Boletoideae</taxon>
        <taxon>Boletus</taxon>
    </lineage>
</organism>
<feature type="compositionally biased region" description="Polar residues" evidence="1">
    <location>
        <begin position="70"/>
        <end position="82"/>
    </location>
</feature>
<reference evidence="2" key="1">
    <citation type="submission" date="2019-10" db="EMBL/GenBank/DDBJ databases">
        <authorList>
            <consortium name="DOE Joint Genome Institute"/>
            <person name="Kuo A."/>
            <person name="Miyauchi S."/>
            <person name="Kiss E."/>
            <person name="Drula E."/>
            <person name="Kohler A."/>
            <person name="Sanchez-Garcia M."/>
            <person name="Andreopoulos B."/>
            <person name="Barry K.W."/>
            <person name="Bonito G."/>
            <person name="Buee M."/>
            <person name="Carver A."/>
            <person name="Chen C."/>
            <person name="Cichocki N."/>
            <person name="Clum A."/>
            <person name="Culley D."/>
            <person name="Crous P.W."/>
            <person name="Fauchery L."/>
            <person name="Girlanda M."/>
            <person name="Hayes R."/>
            <person name="Keri Z."/>
            <person name="LaButti K."/>
            <person name="Lipzen A."/>
            <person name="Lombard V."/>
            <person name="Magnuson J."/>
            <person name="Maillard F."/>
            <person name="Morin E."/>
            <person name="Murat C."/>
            <person name="Nolan M."/>
            <person name="Ohm R."/>
            <person name="Pangilinan J."/>
            <person name="Pereira M."/>
            <person name="Perotto S."/>
            <person name="Peter M."/>
            <person name="Riley R."/>
            <person name="Sitrit Y."/>
            <person name="Stielow B."/>
            <person name="Szollosi G."/>
            <person name="Zifcakova L."/>
            <person name="Stursova M."/>
            <person name="Spatafora J.W."/>
            <person name="Tedersoo L."/>
            <person name="Vaario L.-M."/>
            <person name="Yamada A."/>
            <person name="Yan M."/>
            <person name="Wang P."/>
            <person name="Xu J."/>
            <person name="Bruns T."/>
            <person name="Baldrian P."/>
            <person name="Vilgalys R."/>
            <person name="Henrissat B."/>
            <person name="Grigoriev I.V."/>
            <person name="Hibbett D."/>
            <person name="Nagy L.G."/>
            <person name="Martin F.M."/>
        </authorList>
    </citation>
    <scope>NUCLEOTIDE SEQUENCE</scope>
    <source>
        <strain evidence="2">BED1</strain>
    </source>
</reference>
<dbReference type="AlphaFoldDB" id="A0AAD4GGQ7"/>